<evidence type="ECO:0000256" key="7">
    <source>
        <dbReference type="RuleBase" id="RU363032"/>
    </source>
</evidence>
<accession>A0AAI8KF35</accession>
<dbReference type="Proteomes" id="UP000258127">
    <property type="component" value="Chromosome"/>
</dbReference>
<evidence type="ECO:0000256" key="3">
    <source>
        <dbReference type="ARBA" id="ARBA00022475"/>
    </source>
</evidence>
<keyword evidence="2 7" id="KW-0813">Transport</keyword>
<dbReference type="GO" id="GO:0010438">
    <property type="term" value="P:cellular response to sulfur starvation"/>
    <property type="evidence" value="ECO:0007669"/>
    <property type="project" value="TreeGrafter"/>
</dbReference>
<dbReference type="EMBL" id="CP031641">
    <property type="protein sequence ID" value="AXO90411.1"/>
    <property type="molecule type" value="Genomic_DNA"/>
</dbReference>
<sequence length="279" mass="29669">MSTLELPVTGKAHASASPTVNPRRALSTRWISALTLATLLLAWWLVTAAGWVEPLFLPSPGDILVKGWVLLTQGYMDMSLWQHLSASLGRIGAALLAATLTAIPVGVAIGCNRVARGVLDPLIEFYRPIPPLAYLPLIVIWCGIGELSKVLLIYLAIFAPIAIATATGVRTVDPARLRAAQSLGASRAQLIRHVILPSALPDILTGVRIGLGVGWSTLVAAELIAATRGLGFMVQSAAQFLVTDVVVLGIVLIALIAFALEMGLRALQRRLVPWHGQSH</sequence>
<dbReference type="KEGG" id="ppv:NJ69_17400"/>
<dbReference type="InterPro" id="IPR000515">
    <property type="entry name" value="MetI-like"/>
</dbReference>
<dbReference type="PANTHER" id="PTHR30151">
    <property type="entry name" value="ALKANE SULFONATE ABC TRANSPORTER-RELATED, MEMBRANE SUBUNIT"/>
    <property type="match status" value="1"/>
</dbReference>
<dbReference type="GO" id="GO:0042918">
    <property type="term" value="P:alkanesulfonate transmembrane transport"/>
    <property type="evidence" value="ECO:0007669"/>
    <property type="project" value="UniProtKB-ARBA"/>
</dbReference>
<feature type="transmembrane region" description="Helical" evidence="7">
    <location>
        <begin position="30"/>
        <end position="51"/>
    </location>
</feature>
<evidence type="ECO:0000313" key="10">
    <source>
        <dbReference type="Proteomes" id="UP000258127"/>
    </source>
</evidence>
<keyword evidence="6 7" id="KW-0472">Membrane</keyword>
<dbReference type="InterPro" id="IPR035906">
    <property type="entry name" value="MetI-like_sf"/>
</dbReference>
<evidence type="ECO:0000256" key="5">
    <source>
        <dbReference type="ARBA" id="ARBA00022989"/>
    </source>
</evidence>
<dbReference type="RefSeq" id="WP_039581446.1">
    <property type="nucleotide sequence ID" value="NZ_CP009747.1"/>
</dbReference>
<comment type="subcellular location">
    <subcellularLocation>
        <location evidence="1 7">Cell membrane</location>
        <topology evidence="1 7">Multi-pass membrane protein</topology>
    </subcellularLocation>
</comment>
<organism evidence="9 10">
    <name type="scientific">Pseudomonas parafulva</name>
    <dbReference type="NCBI Taxonomy" id="157782"/>
    <lineage>
        <taxon>Bacteria</taxon>
        <taxon>Pseudomonadati</taxon>
        <taxon>Pseudomonadota</taxon>
        <taxon>Gammaproteobacteria</taxon>
        <taxon>Pseudomonadales</taxon>
        <taxon>Pseudomonadaceae</taxon>
        <taxon>Pseudomonas</taxon>
    </lineage>
</organism>
<feature type="transmembrane region" description="Helical" evidence="7">
    <location>
        <begin position="127"/>
        <end position="144"/>
    </location>
</feature>
<dbReference type="Gene3D" id="1.10.3720.10">
    <property type="entry name" value="MetI-like"/>
    <property type="match status" value="1"/>
</dbReference>
<keyword evidence="5 7" id="KW-1133">Transmembrane helix</keyword>
<dbReference type="CDD" id="cd06261">
    <property type="entry name" value="TM_PBP2"/>
    <property type="match status" value="1"/>
</dbReference>
<dbReference type="NCBIfam" id="NF007545">
    <property type="entry name" value="PRK10160.1"/>
    <property type="match status" value="1"/>
</dbReference>
<feature type="domain" description="ABC transmembrane type-1" evidence="8">
    <location>
        <begin position="84"/>
        <end position="264"/>
    </location>
</feature>
<dbReference type="AlphaFoldDB" id="A0AAI8KF35"/>
<dbReference type="FunFam" id="1.10.3720.10:FF:000003">
    <property type="entry name" value="Aliphatic sulfonate ABC transporter permease"/>
    <property type="match status" value="1"/>
</dbReference>
<reference evidence="9 10" key="1">
    <citation type="submission" date="2018-08" db="EMBL/GenBank/DDBJ databases">
        <authorList>
            <person name="Lee Y."/>
            <person name="Kakembo D."/>
        </authorList>
    </citation>
    <scope>NUCLEOTIDE SEQUENCE [LARGE SCALE GENOMIC DNA]</scope>
    <source>
        <strain evidence="9 10">JBCS1880</strain>
    </source>
</reference>
<keyword evidence="3" id="KW-1003">Cell membrane</keyword>
<gene>
    <name evidence="9" type="primary">tauC</name>
    <name evidence="9" type="ORF">DZC75_21290</name>
</gene>
<feature type="transmembrane region" description="Helical" evidence="7">
    <location>
        <begin position="151"/>
        <end position="169"/>
    </location>
</feature>
<dbReference type="GO" id="GO:0005886">
    <property type="term" value="C:plasma membrane"/>
    <property type="evidence" value="ECO:0007669"/>
    <property type="project" value="UniProtKB-SubCell"/>
</dbReference>
<evidence type="ECO:0000313" key="9">
    <source>
        <dbReference type="EMBL" id="AXO90411.1"/>
    </source>
</evidence>
<evidence type="ECO:0000256" key="1">
    <source>
        <dbReference type="ARBA" id="ARBA00004651"/>
    </source>
</evidence>
<dbReference type="SUPFAM" id="SSF161098">
    <property type="entry name" value="MetI-like"/>
    <property type="match status" value="1"/>
</dbReference>
<proteinExistence type="inferred from homology"/>
<name>A0AAI8KF35_9PSED</name>
<evidence type="ECO:0000259" key="8">
    <source>
        <dbReference type="PROSITE" id="PS50928"/>
    </source>
</evidence>
<keyword evidence="10" id="KW-1185">Reference proteome</keyword>
<dbReference type="PANTHER" id="PTHR30151:SF25">
    <property type="entry name" value="TAURINE TRANSPORT SYSTEM PERMEASE PROTEIN TAUC"/>
    <property type="match status" value="1"/>
</dbReference>
<dbReference type="Pfam" id="PF00528">
    <property type="entry name" value="BPD_transp_1"/>
    <property type="match status" value="1"/>
</dbReference>
<protein>
    <submittedName>
        <fullName evidence="9">Taurine ABC transporter permease TauC</fullName>
    </submittedName>
</protein>
<evidence type="ECO:0000256" key="6">
    <source>
        <dbReference type="ARBA" id="ARBA00023136"/>
    </source>
</evidence>
<feature type="transmembrane region" description="Helical" evidence="7">
    <location>
        <begin position="93"/>
        <end position="115"/>
    </location>
</feature>
<feature type="transmembrane region" description="Helical" evidence="7">
    <location>
        <begin position="237"/>
        <end position="260"/>
    </location>
</feature>
<evidence type="ECO:0000256" key="2">
    <source>
        <dbReference type="ARBA" id="ARBA00022448"/>
    </source>
</evidence>
<comment type="similarity">
    <text evidence="7">Belongs to the binding-protein-dependent transport system permease family.</text>
</comment>
<dbReference type="PROSITE" id="PS50928">
    <property type="entry name" value="ABC_TM1"/>
    <property type="match status" value="1"/>
</dbReference>
<keyword evidence="4 7" id="KW-0812">Transmembrane</keyword>
<evidence type="ECO:0000256" key="4">
    <source>
        <dbReference type="ARBA" id="ARBA00022692"/>
    </source>
</evidence>